<dbReference type="STRING" id="588932.DA69_02525"/>
<keyword evidence="1" id="KW-0472">Membrane</keyword>
<dbReference type="Proteomes" id="UP000077603">
    <property type="component" value="Chromosome"/>
</dbReference>
<organism evidence="2 3">
    <name type="scientific">Brevundimonas naejangsanensis</name>
    <dbReference type="NCBI Taxonomy" id="588932"/>
    <lineage>
        <taxon>Bacteria</taxon>
        <taxon>Pseudomonadati</taxon>
        <taxon>Pseudomonadota</taxon>
        <taxon>Alphaproteobacteria</taxon>
        <taxon>Caulobacterales</taxon>
        <taxon>Caulobacteraceae</taxon>
        <taxon>Brevundimonas</taxon>
    </lineage>
</organism>
<keyword evidence="1" id="KW-1133">Transmembrane helix</keyword>
<gene>
    <name evidence="2" type="ORF">DA69_02525</name>
</gene>
<dbReference type="EMBL" id="CP015614">
    <property type="protein sequence ID" value="ANF53727.1"/>
    <property type="molecule type" value="Genomic_DNA"/>
</dbReference>
<sequence length="149" mass="16395">MSDTQDAKAALEQIRQTREQALGKMNYWPWWYDAGYALACGLLVAGQGFPTAIAMACVVVAIAILATIMRVWQDRTGVWVNGYAPRRARWAAFGLAAILMGLMGVSIWFGRVQGVVWVPFANGLAAAALGVVGMRVWMRLYRIDVRSLS</sequence>
<dbReference type="RefSeq" id="WP_025977615.1">
    <property type="nucleotide sequence ID" value="NZ_CP015614.1"/>
</dbReference>
<name>A0A172Y3E4_9CAUL</name>
<feature type="transmembrane region" description="Helical" evidence="1">
    <location>
        <begin position="115"/>
        <end position="137"/>
    </location>
</feature>
<proteinExistence type="predicted"/>
<keyword evidence="3" id="KW-1185">Reference proteome</keyword>
<evidence type="ECO:0000313" key="2">
    <source>
        <dbReference type="EMBL" id="ANF53727.1"/>
    </source>
</evidence>
<reference evidence="2 3" key="1">
    <citation type="journal article" date="2014" name="Genome Announc.">
        <title>Genome Sequence of a Promising Hydrogen-Producing Facultative Anaerobic Bacterium, Brevundimonas naejangsanensis Strain B1.</title>
        <authorList>
            <person name="Su H."/>
            <person name="Zhang T."/>
            <person name="Bao M."/>
            <person name="Jiang Y."/>
            <person name="Wang Y."/>
            <person name="Tan T."/>
        </authorList>
    </citation>
    <scope>NUCLEOTIDE SEQUENCE [LARGE SCALE GENOMIC DNA]</scope>
    <source>
        <strain evidence="2 3">B1</strain>
    </source>
</reference>
<accession>A0A172Y3E4</accession>
<evidence type="ECO:0008006" key="4">
    <source>
        <dbReference type="Google" id="ProtNLM"/>
    </source>
</evidence>
<dbReference type="KEGG" id="bne:DA69_02525"/>
<dbReference type="AlphaFoldDB" id="A0A172Y3E4"/>
<feature type="transmembrane region" description="Helical" evidence="1">
    <location>
        <begin position="36"/>
        <end position="69"/>
    </location>
</feature>
<evidence type="ECO:0000313" key="3">
    <source>
        <dbReference type="Proteomes" id="UP000077603"/>
    </source>
</evidence>
<evidence type="ECO:0000256" key="1">
    <source>
        <dbReference type="SAM" id="Phobius"/>
    </source>
</evidence>
<protein>
    <recommendedName>
        <fullName evidence="4">Transmembrane protein</fullName>
    </recommendedName>
</protein>
<dbReference type="OrthoDB" id="7409765at2"/>
<keyword evidence="1" id="KW-0812">Transmembrane</keyword>
<feature type="transmembrane region" description="Helical" evidence="1">
    <location>
        <begin position="90"/>
        <end position="109"/>
    </location>
</feature>